<keyword evidence="4" id="KW-1185">Reference proteome</keyword>
<dbReference type="RefSeq" id="WP_149818995.1">
    <property type="nucleotide sequence ID" value="NZ_VUOA01000027.1"/>
</dbReference>
<keyword evidence="1" id="KW-0238">DNA-binding</keyword>
<dbReference type="NCBIfam" id="TIGR00738">
    <property type="entry name" value="rrf2_super"/>
    <property type="match status" value="1"/>
</dbReference>
<accession>A0A5B2VCR6</accession>
<organism evidence="3 4">
    <name type="scientific">Salinarimonas soli</name>
    <dbReference type="NCBI Taxonomy" id="1638099"/>
    <lineage>
        <taxon>Bacteria</taxon>
        <taxon>Pseudomonadati</taxon>
        <taxon>Pseudomonadota</taxon>
        <taxon>Alphaproteobacteria</taxon>
        <taxon>Hyphomicrobiales</taxon>
        <taxon>Salinarimonadaceae</taxon>
        <taxon>Salinarimonas</taxon>
    </lineage>
</organism>
<dbReference type="PANTHER" id="PTHR33221:SF4">
    <property type="entry name" value="HTH-TYPE TRANSCRIPTIONAL REPRESSOR NSRR"/>
    <property type="match status" value="1"/>
</dbReference>
<dbReference type="AlphaFoldDB" id="A0A5B2VCR6"/>
<dbReference type="InterPro" id="IPR000944">
    <property type="entry name" value="Tscrpt_reg_Rrf2"/>
</dbReference>
<dbReference type="InterPro" id="IPR036388">
    <property type="entry name" value="WH-like_DNA-bd_sf"/>
</dbReference>
<evidence type="ECO:0000313" key="3">
    <source>
        <dbReference type="EMBL" id="KAA2236476.1"/>
    </source>
</evidence>
<feature type="compositionally biased region" description="Basic and acidic residues" evidence="2">
    <location>
        <begin position="154"/>
        <end position="164"/>
    </location>
</feature>
<feature type="region of interest" description="Disordered" evidence="2">
    <location>
        <begin position="144"/>
        <end position="164"/>
    </location>
</feature>
<protein>
    <submittedName>
        <fullName evidence="3">Rrf2 family transcriptional regulator</fullName>
    </submittedName>
</protein>
<name>A0A5B2VCR6_9HYPH</name>
<proteinExistence type="predicted"/>
<dbReference type="InterPro" id="IPR036390">
    <property type="entry name" value="WH_DNA-bd_sf"/>
</dbReference>
<dbReference type="Pfam" id="PF02082">
    <property type="entry name" value="Rrf2"/>
    <property type="match status" value="1"/>
</dbReference>
<dbReference type="Gene3D" id="1.10.10.10">
    <property type="entry name" value="Winged helix-like DNA-binding domain superfamily/Winged helix DNA-binding domain"/>
    <property type="match status" value="1"/>
</dbReference>
<dbReference type="EMBL" id="VUOA01000027">
    <property type="protein sequence ID" value="KAA2236476.1"/>
    <property type="molecule type" value="Genomic_DNA"/>
</dbReference>
<sequence>MRLTVHTDYALRVLMTLAVVDDRVVTIDELARRHRVSKNHLMKVAQTLVALGLVQGVRGRAGGLRLKGDPQQIRMGAVVRALEGDMRLVECLGDGPAACVFTGTCRLTRALARAVEAFLSELDKLTLADLAGLRPAMRERLGLPDASVEGAGAAEREDGTPIPS</sequence>
<evidence type="ECO:0000313" key="4">
    <source>
        <dbReference type="Proteomes" id="UP000323142"/>
    </source>
</evidence>
<gene>
    <name evidence="3" type="ORF">F0L46_15155</name>
</gene>
<dbReference type="GO" id="GO:0003677">
    <property type="term" value="F:DNA binding"/>
    <property type="evidence" value="ECO:0007669"/>
    <property type="project" value="UniProtKB-KW"/>
</dbReference>
<dbReference type="Proteomes" id="UP000323142">
    <property type="component" value="Unassembled WGS sequence"/>
</dbReference>
<dbReference type="SUPFAM" id="SSF46785">
    <property type="entry name" value="Winged helix' DNA-binding domain"/>
    <property type="match status" value="1"/>
</dbReference>
<evidence type="ECO:0000256" key="2">
    <source>
        <dbReference type="SAM" id="MobiDB-lite"/>
    </source>
</evidence>
<evidence type="ECO:0000256" key="1">
    <source>
        <dbReference type="ARBA" id="ARBA00023125"/>
    </source>
</evidence>
<dbReference type="OrthoDB" id="9802344at2"/>
<dbReference type="GO" id="GO:0005829">
    <property type="term" value="C:cytosol"/>
    <property type="evidence" value="ECO:0007669"/>
    <property type="project" value="TreeGrafter"/>
</dbReference>
<reference evidence="3 4" key="2">
    <citation type="submission" date="2019-09" db="EMBL/GenBank/DDBJ databases">
        <authorList>
            <person name="Jin C."/>
        </authorList>
    </citation>
    <scope>NUCLEOTIDE SEQUENCE [LARGE SCALE GENOMIC DNA]</scope>
    <source>
        <strain evidence="3 4">BN140002</strain>
    </source>
</reference>
<comment type="caution">
    <text evidence="3">The sequence shown here is derived from an EMBL/GenBank/DDBJ whole genome shotgun (WGS) entry which is preliminary data.</text>
</comment>
<dbReference type="PROSITE" id="PS51197">
    <property type="entry name" value="HTH_RRF2_2"/>
    <property type="match status" value="1"/>
</dbReference>
<reference evidence="3 4" key="1">
    <citation type="submission" date="2019-09" db="EMBL/GenBank/DDBJ databases">
        <title>Salinarimonas rosea gen. nov., sp. nov., a new member of the a-2 subgroup of the Proteobacteria.</title>
        <authorList>
            <person name="Liu J."/>
        </authorList>
    </citation>
    <scope>NUCLEOTIDE SEQUENCE [LARGE SCALE GENOMIC DNA]</scope>
    <source>
        <strain evidence="3 4">BN140002</strain>
    </source>
</reference>
<dbReference type="PANTHER" id="PTHR33221">
    <property type="entry name" value="WINGED HELIX-TURN-HELIX TRANSCRIPTIONAL REGULATOR, RRF2 FAMILY"/>
    <property type="match status" value="1"/>
</dbReference>
<dbReference type="GO" id="GO:0003700">
    <property type="term" value="F:DNA-binding transcription factor activity"/>
    <property type="evidence" value="ECO:0007669"/>
    <property type="project" value="TreeGrafter"/>
</dbReference>